<keyword evidence="3" id="KW-1185">Reference proteome</keyword>
<dbReference type="Proteomes" id="UP000026960">
    <property type="component" value="Chromosome 8"/>
</dbReference>
<evidence type="ECO:0000256" key="1">
    <source>
        <dbReference type="SAM" id="MobiDB-lite"/>
    </source>
</evidence>
<name>A0A0D3GZN1_9ORYZ</name>
<protein>
    <submittedName>
        <fullName evidence="2">Uncharacterized protein</fullName>
    </submittedName>
</protein>
<feature type="compositionally biased region" description="Low complexity" evidence="1">
    <location>
        <begin position="129"/>
        <end position="139"/>
    </location>
</feature>
<dbReference type="Gramene" id="OBART08G12860.1">
    <property type="protein sequence ID" value="OBART08G12860.1"/>
    <property type="gene ID" value="OBART08G12860"/>
</dbReference>
<evidence type="ECO:0000313" key="3">
    <source>
        <dbReference type="Proteomes" id="UP000026960"/>
    </source>
</evidence>
<organism evidence="2">
    <name type="scientific">Oryza barthii</name>
    <dbReference type="NCBI Taxonomy" id="65489"/>
    <lineage>
        <taxon>Eukaryota</taxon>
        <taxon>Viridiplantae</taxon>
        <taxon>Streptophyta</taxon>
        <taxon>Embryophyta</taxon>
        <taxon>Tracheophyta</taxon>
        <taxon>Spermatophyta</taxon>
        <taxon>Magnoliopsida</taxon>
        <taxon>Liliopsida</taxon>
        <taxon>Poales</taxon>
        <taxon>Poaceae</taxon>
        <taxon>BOP clade</taxon>
        <taxon>Oryzoideae</taxon>
        <taxon>Oryzeae</taxon>
        <taxon>Oryzinae</taxon>
        <taxon>Oryza</taxon>
    </lineage>
</organism>
<dbReference type="PaxDb" id="65489-OBART08G12860.1"/>
<sequence>MADSFVLIYGTSKLLSHKLEHLLSRHLLSGDTGGAPFAIAHRPPSSTSSPPERLSAKPCGHKDSGGGASLRLTAQGQGGLPGVGRRKPPKSAPTGQTWRGRAFRRLRLAGVAAEFGGTGCRGQGRQIRAGSGEEASSSA</sequence>
<feature type="region of interest" description="Disordered" evidence="1">
    <location>
        <begin position="117"/>
        <end position="139"/>
    </location>
</feature>
<reference evidence="2" key="2">
    <citation type="submission" date="2015-03" db="UniProtKB">
        <authorList>
            <consortium name="EnsemblPlants"/>
        </authorList>
    </citation>
    <scope>IDENTIFICATION</scope>
</reference>
<dbReference type="EnsemblPlants" id="OBART08G12860.1">
    <property type="protein sequence ID" value="OBART08G12860.1"/>
    <property type="gene ID" value="OBART08G12860"/>
</dbReference>
<proteinExistence type="predicted"/>
<dbReference type="HOGENOM" id="CLU_1848172_0_0_1"/>
<reference evidence="2" key="1">
    <citation type="journal article" date="2009" name="Rice">
        <title>De Novo Next Generation Sequencing of Plant Genomes.</title>
        <authorList>
            <person name="Rounsley S."/>
            <person name="Marri P.R."/>
            <person name="Yu Y."/>
            <person name="He R."/>
            <person name="Sisneros N."/>
            <person name="Goicoechea J.L."/>
            <person name="Lee S.J."/>
            <person name="Angelova A."/>
            <person name="Kudrna D."/>
            <person name="Luo M."/>
            <person name="Affourtit J."/>
            <person name="Desany B."/>
            <person name="Knight J."/>
            <person name="Niazi F."/>
            <person name="Egholm M."/>
            <person name="Wing R.A."/>
        </authorList>
    </citation>
    <scope>NUCLEOTIDE SEQUENCE [LARGE SCALE GENOMIC DNA]</scope>
    <source>
        <strain evidence="2">cv. IRGC 105608</strain>
    </source>
</reference>
<accession>A0A0D3GZN1</accession>
<feature type="region of interest" description="Disordered" evidence="1">
    <location>
        <begin position="33"/>
        <end position="99"/>
    </location>
</feature>
<dbReference type="AlphaFoldDB" id="A0A0D3GZN1"/>
<evidence type="ECO:0000313" key="2">
    <source>
        <dbReference type="EnsemblPlants" id="OBART08G12860.1"/>
    </source>
</evidence>